<reference evidence="1 2" key="1">
    <citation type="submission" date="2011-03" db="EMBL/GenBank/DDBJ databases">
        <title>The complete genome of Archaeoglobus veneficus SNP6.</title>
        <authorList>
            <consortium name="US DOE Joint Genome Institute (JGI-PGF)"/>
            <person name="Lucas S."/>
            <person name="Copeland A."/>
            <person name="Lapidus A."/>
            <person name="Bruce D."/>
            <person name="Goodwin L."/>
            <person name="Pitluck S."/>
            <person name="Kyrpides N."/>
            <person name="Mavromatis K."/>
            <person name="Pagani I."/>
            <person name="Ivanova N."/>
            <person name="Mikhailova N."/>
            <person name="Lu M."/>
            <person name="Detter J.C."/>
            <person name="Tapia R."/>
            <person name="Han C."/>
            <person name="Land M."/>
            <person name="Hauser L."/>
            <person name="Markowitz V."/>
            <person name="Cheng J.-F."/>
            <person name="Hugenholtz P."/>
            <person name="Woyke T."/>
            <person name="Wu D."/>
            <person name="Spring S."/>
            <person name="Brambilla E."/>
            <person name="Klenk H.-P."/>
            <person name="Eisen J.A."/>
        </authorList>
    </citation>
    <scope>NUCLEOTIDE SEQUENCE [LARGE SCALE GENOMIC DNA]</scope>
    <source>
        <strain>SNP6</strain>
    </source>
</reference>
<dbReference type="RefSeq" id="WP_013683785.1">
    <property type="nucleotide sequence ID" value="NC_015320.1"/>
</dbReference>
<dbReference type="GeneID" id="10394227"/>
<dbReference type="PROSITE" id="PS50890">
    <property type="entry name" value="PUA"/>
    <property type="match status" value="1"/>
</dbReference>
<accession>F2KT91</accession>
<dbReference type="Gene3D" id="2.40.40.20">
    <property type="match status" value="1"/>
</dbReference>
<organism evidence="1 2">
    <name type="scientific">Archaeoglobus veneficus (strain DSM 11195 / SNP6)</name>
    <dbReference type="NCBI Taxonomy" id="693661"/>
    <lineage>
        <taxon>Archaea</taxon>
        <taxon>Methanobacteriati</taxon>
        <taxon>Methanobacteriota</taxon>
        <taxon>Archaeoglobi</taxon>
        <taxon>Archaeoglobales</taxon>
        <taxon>Archaeoglobaceae</taxon>
        <taxon>Archaeoglobus</taxon>
    </lineage>
</organism>
<dbReference type="AlphaFoldDB" id="F2KT91"/>
<dbReference type="eggNOG" id="arCOG02674">
    <property type="taxonomic scope" value="Archaea"/>
</dbReference>
<dbReference type="HOGENOM" id="CLU_2055928_0_0_2"/>
<proteinExistence type="predicted"/>
<protein>
    <submittedName>
        <fullName evidence="1">Tungsten formylmethanofuran dehydrogenase, subunit D (FwdD-1)</fullName>
    </submittedName>
</protein>
<gene>
    <name evidence="1" type="ordered locus">Arcve_1111</name>
</gene>
<evidence type="ECO:0000313" key="2">
    <source>
        <dbReference type="Proteomes" id="UP000008136"/>
    </source>
</evidence>
<dbReference type="OrthoDB" id="378787at2157"/>
<dbReference type="EMBL" id="CP002588">
    <property type="protein sequence ID" value="AEA47121.1"/>
    <property type="molecule type" value="Genomic_DNA"/>
</dbReference>
<dbReference type="SUPFAM" id="SSF50692">
    <property type="entry name" value="ADC-like"/>
    <property type="match status" value="1"/>
</dbReference>
<name>F2KT91_ARCVS</name>
<dbReference type="STRING" id="693661.Arcve_1111"/>
<dbReference type="InterPro" id="IPR009010">
    <property type="entry name" value="Asp_de-COase-like_dom_sf"/>
</dbReference>
<evidence type="ECO:0000313" key="1">
    <source>
        <dbReference type="EMBL" id="AEA47121.1"/>
    </source>
</evidence>
<dbReference type="KEGG" id="ave:Arcve_1111"/>
<dbReference type="Proteomes" id="UP000008136">
    <property type="component" value="Chromosome"/>
</dbReference>
<sequence length="112" mass="12411">MLEFSKFLRVEASIVVARDVLNEGEAVALVSKEFAEKIGLKDGQVVKITKGDRYVCLKAVISQFAEGVDVVIPNGLYASQLADFQSFKRFNASVELSDEADTVNRILERSLR</sequence>
<keyword evidence="2" id="KW-1185">Reference proteome</keyword>